<reference evidence="7" key="1">
    <citation type="submission" date="2016-11" db="UniProtKB">
        <authorList>
            <consortium name="WormBaseParasite"/>
        </authorList>
    </citation>
    <scope>IDENTIFICATION</scope>
</reference>
<feature type="region of interest" description="Disordered" evidence="3">
    <location>
        <begin position="75"/>
        <end position="155"/>
    </location>
</feature>
<name>A0A1I8J3I9_9PLAT</name>
<dbReference type="InterPro" id="IPR012677">
    <property type="entry name" value="Nucleotide-bd_a/b_plait_sf"/>
</dbReference>
<dbReference type="Pfam" id="PF00098">
    <property type="entry name" value="zf-CCHC"/>
    <property type="match status" value="1"/>
</dbReference>
<dbReference type="CDD" id="cd12373">
    <property type="entry name" value="RRM_SRSF3_like"/>
    <property type="match status" value="1"/>
</dbReference>
<sequence>MSGMRLDCKIYVGELPRDAEEREIQRTFKSFGRIRNVWVARNPPGFAFVEMEDPRDAEKAARSLDGSVICGVRARVEMSSGRSRPKSRRGFDPDDRCYDCGARGHYAYNCPKTGRGRGAAANGRDGSRERRRGSPSNSDRSDSRSRSRSRSPPPQFVVICKELQLRFPVQLQNKC</sequence>
<dbReference type="AlphaFoldDB" id="A0A1I8J3I9"/>
<keyword evidence="1" id="KW-0863">Zinc-finger</keyword>
<dbReference type="Proteomes" id="UP000095280">
    <property type="component" value="Unplaced"/>
</dbReference>
<dbReference type="SUPFAM" id="SSF54928">
    <property type="entry name" value="RNA-binding domain, RBD"/>
    <property type="match status" value="1"/>
</dbReference>
<evidence type="ECO:0000313" key="6">
    <source>
        <dbReference type="Proteomes" id="UP000095280"/>
    </source>
</evidence>
<evidence type="ECO:0000259" key="5">
    <source>
        <dbReference type="PROSITE" id="PS50158"/>
    </source>
</evidence>
<dbReference type="PROSITE" id="PS50102">
    <property type="entry name" value="RRM"/>
    <property type="match status" value="1"/>
</dbReference>
<keyword evidence="1" id="KW-0479">Metal-binding</keyword>
<dbReference type="InterPro" id="IPR035979">
    <property type="entry name" value="RBD_domain_sf"/>
</dbReference>
<dbReference type="WBParaSite" id="maker-uti_cns_0045711-snap-gene-2.6-mRNA-1">
    <property type="protein sequence ID" value="maker-uti_cns_0045711-snap-gene-2.6-mRNA-1"/>
    <property type="gene ID" value="maker-uti_cns_0045711-snap-gene-2.6"/>
</dbReference>
<protein>
    <submittedName>
        <fullName evidence="7">CCHC-type domain-containing protein</fullName>
    </submittedName>
</protein>
<dbReference type="Pfam" id="PF00076">
    <property type="entry name" value="RRM_1"/>
    <property type="match status" value="1"/>
</dbReference>
<dbReference type="FunFam" id="3.30.70.330:FF:001074">
    <property type="entry name" value="Splicing factor, arginine/serine-rich 7"/>
    <property type="match status" value="1"/>
</dbReference>
<feature type="domain" description="CCHC-type" evidence="5">
    <location>
        <begin position="96"/>
        <end position="112"/>
    </location>
</feature>
<keyword evidence="2" id="KW-0694">RNA-binding</keyword>
<organism evidence="6 7">
    <name type="scientific">Macrostomum lignano</name>
    <dbReference type="NCBI Taxonomy" id="282301"/>
    <lineage>
        <taxon>Eukaryota</taxon>
        <taxon>Metazoa</taxon>
        <taxon>Spiralia</taxon>
        <taxon>Lophotrochozoa</taxon>
        <taxon>Platyhelminthes</taxon>
        <taxon>Rhabditophora</taxon>
        <taxon>Macrostomorpha</taxon>
        <taxon>Macrostomida</taxon>
        <taxon>Macrostomidae</taxon>
        <taxon>Macrostomum</taxon>
    </lineage>
</organism>
<evidence type="ECO:0000256" key="3">
    <source>
        <dbReference type="SAM" id="MobiDB-lite"/>
    </source>
</evidence>
<dbReference type="Gene3D" id="4.10.60.10">
    <property type="entry name" value="Zinc finger, CCHC-type"/>
    <property type="match status" value="1"/>
</dbReference>
<dbReference type="SUPFAM" id="SSF57756">
    <property type="entry name" value="Retrovirus zinc finger-like domains"/>
    <property type="match status" value="1"/>
</dbReference>
<dbReference type="PROSITE" id="PS50158">
    <property type="entry name" value="ZF_CCHC"/>
    <property type="match status" value="1"/>
</dbReference>
<accession>A0A1I8J3I9</accession>
<dbReference type="GO" id="GO:0003723">
    <property type="term" value="F:RNA binding"/>
    <property type="evidence" value="ECO:0007669"/>
    <property type="project" value="UniProtKB-UniRule"/>
</dbReference>
<proteinExistence type="predicted"/>
<dbReference type="SMART" id="SM00360">
    <property type="entry name" value="RRM"/>
    <property type="match status" value="1"/>
</dbReference>
<dbReference type="InterPro" id="IPR000504">
    <property type="entry name" value="RRM_dom"/>
</dbReference>
<feature type="compositionally biased region" description="Basic and acidic residues" evidence="3">
    <location>
        <begin position="89"/>
        <end position="98"/>
    </location>
</feature>
<dbReference type="PANTHER" id="PTHR23147">
    <property type="entry name" value="SERINE/ARGININE RICH SPLICING FACTOR"/>
    <property type="match status" value="1"/>
</dbReference>
<dbReference type="Gene3D" id="3.30.70.330">
    <property type="match status" value="1"/>
</dbReference>
<evidence type="ECO:0000256" key="2">
    <source>
        <dbReference type="PROSITE-ProRule" id="PRU00176"/>
    </source>
</evidence>
<dbReference type="InterPro" id="IPR050907">
    <property type="entry name" value="SRSF"/>
</dbReference>
<keyword evidence="6" id="KW-1185">Reference proteome</keyword>
<evidence type="ECO:0000259" key="4">
    <source>
        <dbReference type="PROSITE" id="PS50102"/>
    </source>
</evidence>
<evidence type="ECO:0000256" key="1">
    <source>
        <dbReference type="PROSITE-ProRule" id="PRU00047"/>
    </source>
</evidence>
<dbReference type="InterPro" id="IPR001878">
    <property type="entry name" value="Znf_CCHC"/>
</dbReference>
<feature type="domain" description="RRM" evidence="4">
    <location>
        <begin position="8"/>
        <end position="81"/>
    </location>
</feature>
<keyword evidence="1" id="KW-0862">Zinc</keyword>
<dbReference type="GO" id="GO:0008270">
    <property type="term" value="F:zinc ion binding"/>
    <property type="evidence" value="ECO:0007669"/>
    <property type="project" value="UniProtKB-KW"/>
</dbReference>
<evidence type="ECO:0000313" key="7">
    <source>
        <dbReference type="WBParaSite" id="maker-uti_cns_0045711-snap-gene-2.6-mRNA-1"/>
    </source>
</evidence>
<dbReference type="SMART" id="SM00343">
    <property type="entry name" value="ZnF_C2HC"/>
    <property type="match status" value="1"/>
</dbReference>
<dbReference type="InterPro" id="IPR036875">
    <property type="entry name" value="Znf_CCHC_sf"/>
</dbReference>